<feature type="repeat" description="TPR" evidence="1">
    <location>
        <begin position="244"/>
        <end position="277"/>
    </location>
</feature>
<evidence type="ECO:0000256" key="1">
    <source>
        <dbReference type="PROSITE-ProRule" id="PRU00339"/>
    </source>
</evidence>
<dbReference type="InterPro" id="IPR011990">
    <property type="entry name" value="TPR-like_helical_dom_sf"/>
</dbReference>
<dbReference type="SUPFAM" id="SSF53756">
    <property type="entry name" value="UDP-Glycosyltransferase/glycogen phosphorylase"/>
    <property type="match status" value="1"/>
</dbReference>
<dbReference type="PANTHER" id="PTHR44809:SF1">
    <property type="entry name" value="PROTEIN O-MANNOSYL-TRANSFERASE TMTC1"/>
    <property type="match status" value="1"/>
</dbReference>
<keyword evidence="3" id="KW-1185">Reference proteome</keyword>
<dbReference type="Gene3D" id="1.25.40.10">
    <property type="entry name" value="Tetratricopeptide repeat domain"/>
    <property type="match status" value="6"/>
</dbReference>
<dbReference type="Pfam" id="PF13432">
    <property type="entry name" value="TPR_16"/>
    <property type="match status" value="3"/>
</dbReference>
<dbReference type="Gene3D" id="3.40.50.2000">
    <property type="entry name" value="Glycogen Phosphorylase B"/>
    <property type="match status" value="1"/>
</dbReference>
<reference evidence="2" key="1">
    <citation type="submission" date="2021-04" db="EMBL/GenBank/DDBJ databases">
        <title>The complete genome sequence of Caulobacter sp. S6.</title>
        <authorList>
            <person name="Tang Y."/>
            <person name="Ouyang W."/>
            <person name="Liu Q."/>
            <person name="Huang B."/>
            <person name="Guo Z."/>
            <person name="Lei P."/>
        </authorList>
    </citation>
    <scope>NUCLEOTIDE SEQUENCE</scope>
    <source>
        <strain evidence="2">S6</strain>
    </source>
</reference>
<dbReference type="Pfam" id="PF13374">
    <property type="entry name" value="TPR_10"/>
    <property type="match status" value="1"/>
</dbReference>
<feature type="repeat" description="TPR" evidence="1">
    <location>
        <begin position="210"/>
        <end position="243"/>
    </location>
</feature>
<dbReference type="Proteomes" id="UP000676409">
    <property type="component" value="Chromosome"/>
</dbReference>
<dbReference type="Pfam" id="PF13431">
    <property type="entry name" value="TPR_17"/>
    <property type="match status" value="1"/>
</dbReference>
<protein>
    <submittedName>
        <fullName evidence="2">Tetratricopeptide repeat protein</fullName>
    </submittedName>
</protein>
<dbReference type="RefSeq" id="WP_211938490.1">
    <property type="nucleotide sequence ID" value="NZ_CP073078.1"/>
</dbReference>
<evidence type="ECO:0000313" key="3">
    <source>
        <dbReference type="Proteomes" id="UP000676409"/>
    </source>
</evidence>
<dbReference type="Pfam" id="PF13181">
    <property type="entry name" value="TPR_8"/>
    <property type="match status" value="1"/>
</dbReference>
<dbReference type="SUPFAM" id="SSF48452">
    <property type="entry name" value="TPR-like"/>
    <property type="match status" value="2"/>
</dbReference>
<gene>
    <name evidence="2" type="ORF">KCG34_00655</name>
</gene>
<dbReference type="InterPro" id="IPR052943">
    <property type="entry name" value="TMTC_O-mannosyl-trnsfr"/>
</dbReference>
<dbReference type="AlphaFoldDB" id="A0A975IV57"/>
<feature type="repeat" description="TPR" evidence="1">
    <location>
        <begin position="414"/>
        <end position="447"/>
    </location>
</feature>
<organism evidence="2 3">
    <name type="scientific">Phenylobacterium montanum</name>
    <dbReference type="NCBI Taxonomy" id="2823693"/>
    <lineage>
        <taxon>Bacteria</taxon>
        <taxon>Pseudomonadati</taxon>
        <taxon>Pseudomonadota</taxon>
        <taxon>Alphaproteobacteria</taxon>
        <taxon>Caulobacterales</taxon>
        <taxon>Caulobacteraceae</taxon>
        <taxon>Phenylobacterium</taxon>
    </lineage>
</organism>
<proteinExistence type="predicted"/>
<dbReference type="EMBL" id="CP073078">
    <property type="protein sequence ID" value="QUD88440.1"/>
    <property type="molecule type" value="Genomic_DNA"/>
</dbReference>
<dbReference type="PANTHER" id="PTHR44809">
    <property type="match status" value="1"/>
</dbReference>
<sequence length="765" mass="81920">MSGIDQRLADALAQHRAGRIDEAAAAYAEILKLQSDHAEALHLLGVAEQQRGRLEASAELIRRALALRSDASYASNLANALLGLGRPLEAEQACRLALSIDAGLAMAYGNLGAALYAQDRRTEATEALQTAIRLDPARPEPQASLGVVLLELGRRDEAIAVLTALLAAHPNLAAAEYNLANALAADQTTPNMAAAVTHYDRAIALNPAYAEAHANRAALLRRLERYDDAEAGFALALRLAPQSALAHYNYGLLLGELDRTAEALAAHERAIALEPRLAQAHSHRGNMLSALQRPDEALAAHETAMRLAPGDALLHHNLGLSLAYDAHFPEAAIVQARAIALDPTYAPAHAALAAVLAELDRADEAEAAARQALTLEPDLAAGHSALGQALMAKGAFAEAEAALLIAAERRPLSAQSHVNLGVVRFRQGRFDEAEADYLKATTLRGDTWEAYYNLGVVRLQLGRYAEGWEGFEHRLRAPSRRRDEARYPMPLWRGEDLTGKTILLHGEQGLGDVLQCLRFVPQVAALGAEVVLEAHGATGRLVDRMGGVARYIEPTDPVPPADFHAPLFSLPHRLGVTLECLPGPTPYLEPDPVLTQAWRKRIDGAFPRPAPRVGVVWSGNVTAKVDRGRSIPLAAFAPLARAVGAPLISLQKQYGLEQLDALPAGMEVATLGAAYDAGDLADTAAVIQALDLVVACDTSVVHLAGAIGAPVWLAVNAVCDWRWLTKGEISPWYPSVRVWRQPSVGDWDGVFEAMADDWRSGQAKA</sequence>
<feature type="repeat" description="TPR" evidence="1">
    <location>
        <begin position="105"/>
        <end position="138"/>
    </location>
</feature>
<keyword evidence="1" id="KW-0802">TPR repeat</keyword>
<dbReference type="InterPro" id="IPR019734">
    <property type="entry name" value="TPR_rpt"/>
</dbReference>
<feature type="repeat" description="TPR" evidence="1">
    <location>
        <begin position="278"/>
        <end position="311"/>
    </location>
</feature>
<accession>A0A975IV57</accession>
<dbReference type="PROSITE" id="PS50005">
    <property type="entry name" value="TPR"/>
    <property type="match status" value="5"/>
</dbReference>
<name>A0A975IV57_9CAUL</name>
<dbReference type="KEGG" id="caul:KCG34_00655"/>
<evidence type="ECO:0000313" key="2">
    <source>
        <dbReference type="EMBL" id="QUD88440.1"/>
    </source>
</evidence>
<dbReference type="SMART" id="SM00028">
    <property type="entry name" value="TPR"/>
    <property type="match status" value="14"/>
</dbReference>